<evidence type="ECO:0000256" key="2">
    <source>
        <dbReference type="ARBA" id="ARBA00022692"/>
    </source>
</evidence>
<dbReference type="GO" id="GO:0016020">
    <property type="term" value="C:membrane"/>
    <property type="evidence" value="ECO:0007669"/>
    <property type="project" value="UniProtKB-SubCell"/>
</dbReference>
<sequence length="154" mass="17552">MIRKLIEEFICGSLVLMFLYTALEKLLNINQFHVYIGNQAIPRYLMPAITYSIPIIELIAAVLIIAGKTRRSGLYISVILMSIFSLYVFLVILGVFQKQPCNCGDLIQHLSWNEHMVFNLLFTGLSIIVIYMNKNSNSTKNKNMTKANYPVTRG</sequence>
<evidence type="ECO:0000313" key="8">
    <source>
        <dbReference type="Proteomes" id="UP000292424"/>
    </source>
</evidence>
<dbReference type="OrthoDB" id="680026at2"/>
<evidence type="ECO:0000256" key="5">
    <source>
        <dbReference type="SAM" id="Phobius"/>
    </source>
</evidence>
<keyword evidence="4 5" id="KW-0472">Membrane</keyword>
<dbReference type="KEGG" id="arac:E0W69_002670"/>
<evidence type="ECO:0000259" key="6">
    <source>
        <dbReference type="Pfam" id="PF07291"/>
    </source>
</evidence>
<dbReference type="Pfam" id="PF07291">
    <property type="entry name" value="MauE"/>
    <property type="match status" value="1"/>
</dbReference>
<dbReference type="AlphaFoldDB" id="A0A5P2FWR0"/>
<reference evidence="7 8" key="1">
    <citation type="submission" date="2019-09" db="EMBL/GenBank/DDBJ databases">
        <title>Complete genome sequence of Arachidicoccus sp. B3-10 isolated from apple orchard soil.</title>
        <authorList>
            <person name="Kim H.S."/>
            <person name="Han K.-I."/>
            <person name="Suh M.K."/>
            <person name="Lee K.C."/>
            <person name="Eom M.K."/>
            <person name="Kim J.-S."/>
            <person name="Kang S.W."/>
            <person name="Sin Y."/>
            <person name="Lee J.-S."/>
        </authorList>
    </citation>
    <scope>NUCLEOTIDE SEQUENCE [LARGE SCALE GENOMIC DNA]</scope>
    <source>
        <strain evidence="7 8">B3-10</strain>
    </source>
</reference>
<keyword evidence="3 5" id="KW-1133">Transmembrane helix</keyword>
<feature type="transmembrane region" description="Helical" evidence="5">
    <location>
        <begin position="116"/>
        <end position="133"/>
    </location>
</feature>
<comment type="subcellular location">
    <subcellularLocation>
        <location evidence="1">Membrane</location>
        <topology evidence="1">Multi-pass membrane protein</topology>
    </subcellularLocation>
</comment>
<feature type="transmembrane region" description="Helical" evidence="5">
    <location>
        <begin position="43"/>
        <end position="66"/>
    </location>
</feature>
<dbReference type="GO" id="GO:0030416">
    <property type="term" value="P:methylamine metabolic process"/>
    <property type="evidence" value="ECO:0007669"/>
    <property type="project" value="InterPro"/>
</dbReference>
<feature type="domain" description="Methylamine utilisation protein MauE" evidence="6">
    <location>
        <begin position="7"/>
        <end position="131"/>
    </location>
</feature>
<feature type="transmembrane region" description="Helical" evidence="5">
    <location>
        <begin position="5"/>
        <end position="23"/>
    </location>
</feature>
<proteinExistence type="predicted"/>
<keyword evidence="2 5" id="KW-0812">Transmembrane</keyword>
<feature type="transmembrane region" description="Helical" evidence="5">
    <location>
        <begin position="73"/>
        <end position="96"/>
    </location>
</feature>
<accession>A0A5P2FWR0</accession>
<keyword evidence="8" id="KW-1185">Reference proteome</keyword>
<gene>
    <name evidence="7" type="ORF">E0W69_002670</name>
</gene>
<dbReference type="RefSeq" id="WP_131328504.1">
    <property type="nucleotide sequence ID" value="NZ_CP044016.1"/>
</dbReference>
<protein>
    <recommendedName>
        <fullName evidence="6">Methylamine utilisation protein MauE domain-containing protein</fullName>
    </recommendedName>
</protein>
<organism evidence="7 8">
    <name type="scientific">Rhizosphaericola mali</name>
    <dbReference type="NCBI Taxonomy" id="2545455"/>
    <lineage>
        <taxon>Bacteria</taxon>
        <taxon>Pseudomonadati</taxon>
        <taxon>Bacteroidota</taxon>
        <taxon>Chitinophagia</taxon>
        <taxon>Chitinophagales</taxon>
        <taxon>Chitinophagaceae</taxon>
        <taxon>Rhizosphaericola</taxon>
    </lineage>
</organism>
<dbReference type="EMBL" id="CP044016">
    <property type="protein sequence ID" value="QES87615.1"/>
    <property type="molecule type" value="Genomic_DNA"/>
</dbReference>
<dbReference type="Proteomes" id="UP000292424">
    <property type="component" value="Chromosome"/>
</dbReference>
<evidence type="ECO:0000256" key="1">
    <source>
        <dbReference type="ARBA" id="ARBA00004141"/>
    </source>
</evidence>
<evidence type="ECO:0000256" key="3">
    <source>
        <dbReference type="ARBA" id="ARBA00022989"/>
    </source>
</evidence>
<evidence type="ECO:0000256" key="4">
    <source>
        <dbReference type="ARBA" id="ARBA00023136"/>
    </source>
</evidence>
<dbReference type="InterPro" id="IPR009908">
    <property type="entry name" value="Methylamine_util_MauE"/>
</dbReference>
<evidence type="ECO:0000313" key="7">
    <source>
        <dbReference type="EMBL" id="QES87615.1"/>
    </source>
</evidence>
<name>A0A5P2FWR0_9BACT</name>